<feature type="compositionally biased region" description="Polar residues" evidence="1">
    <location>
        <begin position="20"/>
        <end position="32"/>
    </location>
</feature>
<feature type="region of interest" description="Disordered" evidence="1">
    <location>
        <begin position="142"/>
        <end position="166"/>
    </location>
</feature>
<dbReference type="Proteomes" id="UP000194127">
    <property type="component" value="Unassembled WGS sequence"/>
</dbReference>
<keyword evidence="3" id="KW-1185">Reference proteome</keyword>
<gene>
    <name evidence="2" type="ORF">POSPLADRAFT_1034362</name>
</gene>
<dbReference type="GeneID" id="36321965"/>
<proteinExistence type="predicted"/>
<reference evidence="2 3" key="1">
    <citation type="submission" date="2017-04" db="EMBL/GenBank/DDBJ databases">
        <title>Genome Sequence of the Model Brown-Rot Fungus Postia placenta SB12.</title>
        <authorList>
            <consortium name="DOE Joint Genome Institute"/>
            <person name="Gaskell J."/>
            <person name="Kersten P."/>
            <person name="Larrondo L.F."/>
            <person name="Canessa P."/>
            <person name="Martinez D."/>
            <person name="Hibbett D."/>
            <person name="Schmoll M."/>
            <person name="Kubicek C.P."/>
            <person name="Martinez A.T."/>
            <person name="Yadav J."/>
            <person name="Master E."/>
            <person name="Magnuson J.K."/>
            <person name="James T."/>
            <person name="Yaver D."/>
            <person name="Berka R."/>
            <person name="Labutti K."/>
            <person name="Lipzen A."/>
            <person name="Aerts A."/>
            <person name="Barry K."/>
            <person name="Henrissat B."/>
            <person name="Blanchette R."/>
            <person name="Grigoriev I."/>
            <person name="Cullen D."/>
        </authorList>
    </citation>
    <scope>NUCLEOTIDE SEQUENCE [LARGE SCALE GENOMIC DNA]</scope>
    <source>
        <strain evidence="2 3">MAD-698-R-SB12</strain>
    </source>
</reference>
<dbReference type="EMBL" id="KZ110598">
    <property type="protein sequence ID" value="OSX61863.1"/>
    <property type="molecule type" value="Genomic_DNA"/>
</dbReference>
<organism evidence="2 3">
    <name type="scientific">Postia placenta MAD-698-R-SB12</name>
    <dbReference type="NCBI Taxonomy" id="670580"/>
    <lineage>
        <taxon>Eukaryota</taxon>
        <taxon>Fungi</taxon>
        <taxon>Dikarya</taxon>
        <taxon>Basidiomycota</taxon>
        <taxon>Agaricomycotina</taxon>
        <taxon>Agaricomycetes</taxon>
        <taxon>Polyporales</taxon>
        <taxon>Adustoporiaceae</taxon>
        <taxon>Rhodonia</taxon>
    </lineage>
</organism>
<accession>A0A1X6N097</accession>
<evidence type="ECO:0000256" key="1">
    <source>
        <dbReference type="SAM" id="MobiDB-lite"/>
    </source>
</evidence>
<feature type="compositionally biased region" description="Polar residues" evidence="1">
    <location>
        <begin position="74"/>
        <end position="84"/>
    </location>
</feature>
<dbReference type="RefSeq" id="XP_024338657.1">
    <property type="nucleotide sequence ID" value="XM_024477015.1"/>
</dbReference>
<dbReference type="AlphaFoldDB" id="A0A1X6N097"/>
<sequence length="166" mass="17722">MATPQMQSDIRLEQPFADSMDTTKITPPESTHSVQDVLVEDSSSVIDPAAQDGAPEGLVMGDAAATSHPGDIGISQNAANTPTESADHIHEPARGLMSIRRLVQTGRDIVKLPHISAKDLKPVVIDIPRDCMRWSGLINTSAGPRGAPGFTKRSISDFRSCQTPRG</sequence>
<feature type="region of interest" description="Disordered" evidence="1">
    <location>
        <begin position="62"/>
        <end position="86"/>
    </location>
</feature>
<feature type="region of interest" description="Disordered" evidence="1">
    <location>
        <begin position="1"/>
        <end position="32"/>
    </location>
</feature>
<feature type="compositionally biased region" description="Polar residues" evidence="1">
    <location>
        <begin position="157"/>
        <end position="166"/>
    </location>
</feature>
<name>A0A1X6N097_9APHY</name>
<evidence type="ECO:0000313" key="3">
    <source>
        <dbReference type="Proteomes" id="UP000194127"/>
    </source>
</evidence>
<evidence type="ECO:0000313" key="2">
    <source>
        <dbReference type="EMBL" id="OSX61863.1"/>
    </source>
</evidence>
<protein>
    <submittedName>
        <fullName evidence="2">Uncharacterized protein</fullName>
    </submittedName>
</protein>
<dbReference type="OrthoDB" id="10490618at2759"/>